<gene>
    <name evidence="3" type="ORF">Rcae01_06734</name>
</gene>
<evidence type="ECO:0008006" key="5">
    <source>
        <dbReference type="Google" id="ProtNLM"/>
    </source>
</evidence>
<proteinExistence type="predicted"/>
<reference evidence="3 4" key="1">
    <citation type="submission" date="2024-02" db="EMBL/GenBank/DDBJ databases">
        <title>Rhodopirellula caenicola NBRC 110016.</title>
        <authorList>
            <person name="Ichikawa N."/>
            <person name="Katano-Makiyama Y."/>
            <person name="Hidaka K."/>
        </authorList>
    </citation>
    <scope>NUCLEOTIDE SEQUENCE [LARGE SCALE GENOMIC DNA]</scope>
    <source>
        <strain evidence="3 4">NBRC 110016</strain>
    </source>
</reference>
<comment type="caution">
    <text evidence="3">The sequence shown here is derived from an EMBL/GenBank/DDBJ whole genome shotgun (WGS) entry which is preliminary data.</text>
</comment>
<sequence length="159" mass="17917">MRVAILTLFALFISAEAVADDLTEVSEATLSFTYVVKASPVWTADGTFDPSVLIKLIEATTEQKLLRVHQLPRSGALSITTTIAGHQQIWKLLKQFPSIAAAWGPGDPDYPKLLREEKQQVERRQQMRRLSERMDRNRLEALRKRNSFDGITNPLKGSP</sequence>
<evidence type="ECO:0000256" key="1">
    <source>
        <dbReference type="SAM" id="MobiDB-lite"/>
    </source>
</evidence>
<evidence type="ECO:0000256" key="2">
    <source>
        <dbReference type="SAM" id="SignalP"/>
    </source>
</evidence>
<protein>
    <recommendedName>
        <fullName evidence="5">Preprotein translocase subunit SecD</fullName>
    </recommendedName>
</protein>
<feature type="region of interest" description="Disordered" evidence="1">
    <location>
        <begin position="119"/>
        <end position="159"/>
    </location>
</feature>
<dbReference type="EMBL" id="BAABRO010000046">
    <property type="protein sequence ID" value="GAA5511218.1"/>
    <property type="molecule type" value="Genomic_DNA"/>
</dbReference>
<feature type="compositionally biased region" description="Basic and acidic residues" evidence="1">
    <location>
        <begin position="119"/>
        <end position="147"/>
    </location>
</feature>
<keyword evidence="4" id="KW-1185">Reference proteome</keyword>
<evidence type="ECO:0000313" key="4">
    <source>
        <dbReference type="Proteomes" id="UP001416858"/>
    </source>
</evidence>
<dbReference type="RefSeq" id="WP_345689715.1">
    <property type="nucleotide sequence ID" value="NZ_BAABRO010000046.1"/>
</dbReference>
<name>A0ABP9W3V1_9BACT</name>
<evidence type="ECO:0000313" key="3">
    <source>
        <dbReference type="EMBL" id="GAA5511218.1"/>
    </source>
</evidence>
<accession>A0ABP9W3V1</accession>
<feature type="chain" id="PRO_5047164705" description="Preprotein translocase subunit SecD" evidence="2">
    <location>
        <begin position="20"/>
        <end position="159"/>
    </location>
</feature>
<keyword evidence="2" id="KW-0732">Signal</keyword>
<feature type="signal peptide" evidence="2">
    <location>
        <begin position="1"/>
        <end position="19"/>
    </location>
</feature>
<organism evidence="3 4">
    <name type="scientific">Novipirellula caenicola</name>
    <dbReference type="NCBI Taxonomy" id="1536901"/>
    <lineage>
        <taxon>Bacteria</taxon>
        <taxon>Pseudomonadati</taxon>
        <taxon>Planctomycetota</taxon>
        <taxon>Planctomycetia</taxon>
        <taxon>Pirellulales</taxon>
        <taxon>Pirellulaceae</taxon>
        <taxon>Novipirellula</taxon>
    </lineage>
</organism>
<dbReference type="Proteomes" id="UP001416858">
    <property type="component" value="Unassembled WGS sequence"/>
</dbReference>